<dbReference type="AlphaFoldDB" id="A0A5C6ZRC2"/>
<dbReference type="Proteomes" id="UP000321578">
    <property type="component" value="Unassembled WGS sequence"/>
</dbReference>
<protein>
    <recommendedName>
        <fullName evidence="3">Lipocalin-like domain-containing protein</fullName>
    </recommendedName>
</protein>
<evidence type="ECO:0000313" key="1">
    <source>
        <dbReference type="EMBL" id="TXD91140.1"/>
    </source>
</evidence>
<accession>A0A5C6ZRC2</accession>
<gene>
    <name evidence="1" type="ORF">ESY86_00695</name>
</gene>
<evidence type="ECO:0000313" key="2">
    <source>
        <dbReference type="Proteomes" id="UP000321578"/>
    </source>
</evidence>
<dbReference type="OrthoDB" id="1143855at2"/>
<sequence length="140" mass="16362">MSSKYLLIAILSAVLMSCSKDPSPMIPHLSGYWEIDEVTMPNGQIKDYNYNATIDYIELTDSLSGFRKKLRPNFKGTYETSQSEEQLQIKIENDSLNIYYSTPFAQWKETVLKANETELLIINDRKVRYLYRQYEPLDLD</sequence>
<dbReference type="RefSeq" id="WP_147084602.1">
    <property type="nucleotide sequence ID" value="NZ_VORM01000003.1"/>
</dbReference>
<organism evidence="1 2">
    <name type="scientific">Subsaximicrobium wynnwilliamsii</name>
    <dbReference type="NCBI Taxonomy" id="291179"/>
    <lineage>
        <taxon>Bacteria</taxon>
        <taxon>Pseudomonadati</taxon>
        <taxon>Bacteroidota</taxon>
        <taxon>Flavobacteriia</taxon>
        <taxon>Flavobacteriales</taxon>
        <taxon>Flavobacteriaceae</taxon>
        <taxon>Subsaximicrobium</taxon>
    </lineage>
</organism>
<proteinExistence type="predicted"/>
<dbReference type="EMBL" id="VORO01000001">
    <property type="protein sequence ID" value="TXD91140.1"/>
    <property type="molecule type" value="Genomic_DNA"/>
</dbReference>
<name>A0A5C6ZRC2_9FLAO</name>
<reference evidence="1 2" key="1">
    <citation type="submission" date="2019-08" db="EMBL/GenBank/DDBJ databases">
        <title>Genomes of Subsaximicrobium wynnwilliamsii strains.</title>
        <authorList>
            <person name="Bowman J.P."/>
        </authorList>
    </citation>
    <scope>NUCLEOTIDE SEQUENCE [LARGE SCALE GENOMIC DNA]</scope>
    <source>
        <strain evidence="1 2">2-80-2</strain>
    </source>
</reference>
<keyword evidence="2" id="KW-1185">Reference proteome</keyword>
<dbReference type="PROSITE" id="PS51257">
    <property type="entry name" value="PROKAR_LIPOPROTEIN"/>
    <property type="match status" value="1"/>
</dbReference>
<evidence type="ECO:0008006" key="3">
    <source>
        <dbReference type="Google" id="ProtNLM"/>
    </source>
</evidence>
<comment type="caution">
    <text evidence="1">The sequence shown here is derived from an EMBL/GenBank/DDBJ whole genome shotgun (WGS) entry which is preliminary data.</text>
</comment>